<keyword evidence="3" id="KW-1185">Reference proteome</keyword>
<comment type="caution">
    <text evidence="2">The sequence shown here is derived from an EMBL/GenBank/DDBJ whole genome shotgun (WGS) entry which is preliminary data.</text>
</comment>
<dbReference type="InterPro" id="IPR013974">
    <property type="entry name" value="SAF"/>
</dbReference>
<dbReference type="SMART" id="SM00858">
    <property type="entry name" value="SAF"/>
    <property type="match status" value="1"/>
</dbReference>
<dbReference type="Pfam" id="PF08666">
    <property type="entry name" value="SAF"/>
    <property type="match status" value="1"/>
</dbReference>
<reference evidence="2 3" key="1">
    <citation type="submission" date="2023-03" db="EMBL/GenBank/DDBJ databases">
        <title>Bacillus Genome Sequencing.</title>
        <authorList>
            <person name="Dunlap C."/>
        </authorList>
    </citation>
    <scope>NUCLEOTIDE SEQUENCE [LARGE SCALE GENOMIC DNA]</scope>
    <source>
        <strain evidence="2 3">NRS-52</strain>
    </source>
</reference>
<dbReference type="PANTHER" id="PTHR42966">
    <property type="entry name" value="N-ACETYLNEURAMINATE SYNTHASE"/>
    <property type="match status" value="1"/>
</dbReference>
<dbReference type="RefSeq" id="WP_328278699.1">
    <property type="nucleotide sequence ID" value="NZ_JARTLD010000034.1"/>
</dbReference>
<dbReference type="Gene3D" id="3.20.20.70">
    <property type="entry name" value="Aldolase class I"/>
    <property type="match status" value="1"/>
</dbReference>
<evidence type="ECO:0000313" key="2">
    <source>
        <dbReference type="EMBL" id="MED5018432.1"/>
    </source>
</evidence>
<proteinExistence type="predicted"/>
<feature type="domain" description="SAF" evidence="1">
    <location>
        <begin position="298"/>
        <end position="358"/>
    </location>
</feature>
<dbReference type="Proteomes" id="UP001343257">
    <property type="component" value="Unassembled WGS sequence"/>
</dbReference>
<protein>
    <submittedName>
        <fullName evidence="2">N-acetylneuraminate synthase family protein</fullName>
    </submittedName>
</protein>
<gene>
    <name evidence="2" type="ORF">P9847_14075</name>
</gene>
<name>A0ABU6PVQ1_9BACL</name>
<dbReference type="CDD" id="cd11615">
    <property type="entry name" value="SAF_NeuB_like"/>
    <property type="match status" value="1"/>
</dbReference>
<dbReference type="InterPro" id="IPR036732">
    <property type="entry name" value="AFP_Neu5c_C_sf"/>
</dbReference>
<dbReference type="SUPFAM" id="SSF51569">
    <property type="entry name" value="Aldolase"/>
    <property type="match status" value="1"/>
</dbReference>
<dbReference type="Gene3D" id="3.90.1210.10">
    <property type="entry name" value="Antifreeze-like/N-acetylneuraminic acid synthase C-terminal domain"/>
    <property type="match status" value="1"/>
</dbReference>
<dbReference type="Pfam" id="PF03102">
    <property type="entry name" value="NeuB"/>
    <property type="match status" value="1"/>
</dbReference>
<dbReference type="EMBL" id="JARTLD010000034">
    <property type="protein sequence ID" value="MED5018432.1"/>
    <property type="molecule type" value="Genomic_DNA"/>
</dbReference>
<dbReference type="InterPro" id="IPR013785">
    <property type="entry name" value="Aldolase_TIM"/>
</dbReference>
<dbReference type="InterPro" id="IPR057736">
    <property type="entry name" value="SAF_PseI/NeuA/NeuB"/>
</dbReference>
<dbReference type="InterPro" id="IPR051690">
    <property type="entry name" value="PseI-like"/>
</dbReference>
<dbReference type="SUPFAM" id="SSF51269">
    <property type="entry name" value="AFP III-like domain"/>
    <property type="match status" value="1"/>
</dbReference>
<dbReference type="PANTHER" id="PTHR42966:SF2">
    <property type="entry name" value="PSEUDAMINIC ACID SYNTHASE"/>
    <property type="match status" value="1"/>
</dbReference>
<accession>A0ABU6PVQ1</accession>
<sequence>MRYDNRVNINNREISFDQPVYFIADIAANHDGDLERAKELIWMAKEAGADAAKFQHFKADKIVSDYGFEHLDGQLSHQSSWKQSVFETYRQYECNRDWNQELALTAQKAGIDFMTTPYDYEAVELLDPYIPAYKIGSGDITWTDFIGSIAKKNKPVILATGASDMVDVERAVDTILEYNRQLVLLQCNTNYTGSLENFKYVNLNVLRSYSIRYPQMILGLSDHTPGHSTVLGAVALGARVIEKHFTDDNARTGPDHPFSMNPKSWYEMMERCREVEASMGTGIKSVENNESETVVIQRRCIRLNKDLEANKVITEADIEVLRPAPKGALQPYEAGKAIGRTLKGRKLRGEALYETDLI</sequence>
<dbReference type="InterPro" id="IPR013132">
    <property type="entry name" value="PseI/NeuA/B-like_N"/>
</dbReference>
<evidence type="ECO:0000259" key="1">
    <source>
        <dbReference type="SMART" id="SM00858"/>
    </source>
</evidence>
<evidence type="ECO:0000313" key="3">
    <source>
        <dbReference type="Proteomes" id="UP001343257"/>
    </source>
</evidence>
<organism evidence="2 3">
    <name type="scientific">Paenibacillus chibensis</name>
    <dbReference type="NCBI Taxonomy" id="59846"/>
    <lineage>
        <taxon>Bacteria</taxon>
        <taxon>Bacillati</taxon>
        <taxon>Bacillota</taxon>
        <taxon>Bacilli</taxon>
        <taxon>Bacillales</taxon>
        <taxon>Paenibacillaceae</taxon>
        <taxon>Paenibacillus</taxon>
    </lineage>
</organism>